<dbReference type="Proteomes" id="UP000019918">
    <property type="component" value="Unassembled WGS sequence"/>
</dbReference>
<protein>
    <submittedName>
        <fullName evidence="1">Uncharacterized protein</fullName>
    </submittedName>
</protein>
<organism evidence="1 2">
    <name type="scientific">Erwinia mallotivora</name>
    <dbReference type="NCBI Taxonomy" id="69222"/>
    <lineage>
        <taxon>Bacteria</taxon>
        <taxon>Pseudomonadati</taxon>
        <taxon>Pseudomonadota</taxon>
        <taxon>Gammaproteobacteria</taxon>
        <taxon>Enterobacterales</taxon>
        <taxon>Erwiniaceae</taxon>
        <taxon>Erwinia</taxon>
    </lineage>
</organism>
<sequence>MLSRFSTWLSGAKSEKLTILLSIVLKIINHFCEEMDLLRFVEWLRVSVTDMNWLSGIYRNAEASGDTFCHLQSEAKQALVMYQT</sequence>
<dbReference type="AlphaFoldDB" id="A0A014NMQ3"/>
<gene>
    <name evidence="1" type="ORF">BG55_13165</name>
</gene>
<reference evidence="1 2" key="1">
    <citation type="submission" date="2014-02" db="EMBL/GenBank/DDBJ databases">
        <title>Draft genome of Erwinia mallotivora strain BT-MARDI, a papaya dieback pathogen.</title>
        <authorList>
            <person name="Redzuan R."/>
            <person name="Abu Bakar N."/>
            <person name="Badrun R."/>
            <person name="Mohd Raih M.F."/>
            <person name="Rozano L."/>
            <person name="Mat Amin N."/>
        </authorList>
    </citation>
    <scope>NUCLEOTIDE SEQUENCE [LARGE SCALE GENOMIC DNA]</scope>
    <source>
        <strain evidence="1 2">BT-MARDI</strain>
    </source>
</reference>
<evidence type="ECO:0000313" key="2">
    <source>
        <dbReference type="Proteomes" id="UP000019918"/>
    </source>
</evidence>
<accession>A0A014NMQ3</accession>
<proteinExistence type="predicted"/>
<dbReference type="EMBL" id="JFHN01000052">
    <property type="protein sequence ID" value="EXU75110.1"/>
    <property type="molecule type" value="Genomic_DNA"/>
</dbReference>
<keyword evidence="2" id="KW-1185">Reference proteome</keyword>
<comment type="caution">
    <text evidence="1">The sequence shown here is derived from an EMBL/GenBank/DDBJ whole genome shotgun (WGS) entry which is preliminary data.</text>
</comment>
<evidence type="ECO:0000313" key="1">
    <source>
        <dbReference type="EMBL" id="EXU75110.1"/>
    </source>
</evidence>
<name>A0A014NMQ3_9GAMM</name>